<evidence type="ECO:0000256" key="1">
    <source>
        <dbReference type="ARBA" id="ARBA00004442"/>
    </source>
</evidence>
<reference evidence="8 9" key="1">
    <citation type="submission" date="2020-09" db="EMBL/GenBank/DDBJ databases">
        <title>Novel species of Mucilaginibacter isolated from a glacier on the Tibetan Plateau.</title>
        <authorList>
            <person name="Liu Q."/>
            <person name="Xin Y.-H."/>
        </authorList>
    </citation>
    <scope>NUCLEOTIDE SEQUENCE [LARGE SCALE GENOMIC DNA]</scope>
    <source>
        <strain evidence="8 9">ZT4R22</strain>
    </source>
</reference>
<comment type="similarity">
    <text evidence="2">Belongs to the SusD family.</text>
</comment>
<keyword evidence="5" id="KW-0998">Cell outer membrane</keyword>
<keyword evidence="3" id="KW-0732">Signal</keyword>
<organism evidence="8 9">
    <name type="scientific">Mucilaginibacter pankratovii</name>
    <dbReference type="NCBI Taxonomy" id="2772110"/>
    <lineage>
        <taxon>Bacteria</taxon>
        <taxon>Pseudomonadati</taxon>
        <taxon>Bacteroidota</taxon>
        <taxon>Sphingobacteriia</taxon>
        <taxon>Sphingobacteriales</taxon>
        <taxon>Sphingobacteriaceae</taxon>
        <taxon>Mucilaginibacter</taxon>
    </lineage>
</organism>
<dbReference type="SUPFAM" id="SSF48452">
    <property type="entry name" value="TPR-like"/>
    <property type="match status" value="1"/>
</dbReference>
<keyword evidence="4" id="KW-0472">Membrane</keyword>
<evidence type="ECO:0000256" key="3">
    <source>
        <dbReference type="ARBA" id="ARBA00022729"/>
    </source>
</evidence>
<evidence type="ECO:0000313" key="8">
    <source>
        <dbReference type="EMBL" id="MBD1362973.1"/>
    </source>
</evidence>
<evidence type="ECO:0000259" key="7">
    <source>
        <dbReference type="Pfam" id="PF14322"/>
    </source>
</evidence>
<feature type="domain" description="RagB/SusD" evidence="6">
    <location>
        <begin position="342"/>
        <end position="459"/>
    </location>
</feature>
<dbReference type="Pfam" id="PF14322">
    <property type="entry name" value="SusD-like_3"/>
    <property type="match status" value="1"/>
</dbReference>
<feature type="domain" description="SusD-like N-terminal" evidence="7">
    <location>
        <begin position="27"/>
        <end position="228"/>
    </location>
</feature>
<comment type="caution">
    <text evidence="8">The sequence shown here is derived from an EMBL/GenBank/DDBJ whole genome shotgun (WGS) entry which is preliminary data.</text>
</comment>
<dbReference type="EMBL" id="JACWMY010000002">
    <property type="protein sequence ID" value="MBD1362973.1"/>
    <property type="molecule type" value="Genomic_DNA"/>
</dbReference>
<dbReference type="Proteomes" id="UP000606600">
    <property type="component" value="Unassembled WGS sequence"/>
</dbReference>
<gene>
    <name evidence="8" type="ORF">IDJ77_04045</name>
</gene>
<evidence type="ECO:0000259" key="6">
    <source>
        <dbReference type="Pfam" id="PF07980"/>
    </source>
</evidence>
<dbReference type="RefSeq" id="WP_191187647.1">
    <property type="nucleotide sequence ID" value="NZ_JACWMY010000002.1"/>
</dbReference>
<dbReference type="Pfam" id="PF07980">
    <property type="entry name" value="SusD_RagB"/>
    <property type="match status" value="1"/>
</dbReference>
<evidence type="ECO:0000256" key="2">
    <source>
        <dbReference type="ARBA" id="ARBA00006275"/>
    </source>
</evidence>
<proteinExistence type="inferred from homology"/>
<dbReference type="InterPro" id="IPR012944">
    <property type="entry name" value="SusD_RagB_dom"/>
</dbReference>
<accession>A0ABR7WLI1</accession>
<evidence type="ECO:0000256" key="5">
    <source>
        <dbReference type="ARBA" id="ARBA00023237"/>
    </source>
</evidence>
<keyword evidence="9" id="KW-1185">Reference proteome</keyword>
<dbReference type="InterPro" id="IPR033985">
    <property type="entry name" value="SusD-like_N"/>
</dbReference>
<name>A0ABR7WLI1_9SPHI</name>
<dbReference type="PROSITE" id="PS51257">
    <property type="entry name" value="PROKAR_LIPOPROTEIN"/>
    <property type="match status" value="1"/>
</dbReference>
<evidence type="ECO:0000256" key="4">
    <source>
        <dbReference type="ARBA" id="ARBA00023136"/>
    </source>
</evidence>
<comment type="subcellular location">
    <subcellularLocation>
        <location evidence="1">Cell outer membrane</location>
    </subcellularLocation>
</comment>
<protein>
    <submittedName>
        <fullName evidence="8">RagB/SusD family nutrient uptake outer membrane protein</fullName>
    </submittedName>
</protein>
<dbReference type="Gene3D" id="1.25.40.390">
    <property type="match status" value="1"/>
</dbReference>
<evidence type="ECO:0000313" key="9">
    <source>
        <dbReference type="Proteomes" id="UP000606600"/>
    </source>
</evidence>
<dbReference type="InterPro" id="IPR011990">
    <property type="entry name" value="TPR-like_helical_dom_sf"/>
</dbReference>
<sequence>MKYSIYILIGVILILIVTLGLTSCQKEFLDKKPNQSVLVPTTLSDFQALLDNSTTMNSAPGMTVIASDDFDNTADGLDQVEVPLEKNAFLWASDVYEGFAVTPDWDTPYQQIFYANVVLDGLKSLEQTSTQAKQLKGSALFYRSFALYQLLQLFAKPYNPATAATDPGVPVPLTPNVNNRPGRGTVAEAYRQLTDDVKTAAGLLPVTTSMPTRPNQAAAYALLARAYLTMQQYGQAAAAAEDCLKGNNKLLDYNDLDPSSGAPLPASIQGGNPEVLFYTASLYSFYFLPSTVINKELAGSYAANDLRKKILIDQSGPDRNFKGNYTGDVFSYGLFAGLATDEIYLTRAEANARTNKITDALKDLNTLQSKRYQTGTFSPVTITDPEQLLNAILTERRKELPGRGTRWSDLRRLNQDGRFAVTLKRNIGGSEYTLLPNSLRYLFPIPENEINTSGIAQNPR</sequence>